<dbReference type="EMBL" id="VIAE01000008">
    <property type="protein sequence ID" value="TVY12155.1"/>
    <property type="molecule type" value="Genomic_DNA"/>
</dbReference>
<dbReference type="Gene3D" id="3.40.50.300">
    <property type="entry name" value="P-loop containing nucleotide triphosphate hydrolases"/>
    <property type="match status" value="1"/>
</dbReference>
<dbReference type="Gene3D" id="1.10.8.60">
    <property type="match status" value="1"/>
</dbReference>
<evidence type="ECO:0000256" key="3">
    <source>
        <dbReference type="ARBA" id="ARBA00022705"/>
    </source>
</evidence>
<keyword evidence="2" id="KW-0548">Nucleotidyltransferase</keyword>
<dbReference type="RefSeq" id="WP_144658493.1">
    <property type="nucleotide sequence ID" value="NZ_VIAE01000008.1"/>
</dbReference>
<keyword evidence="4" id="KW-0239">DNA-directed DNA polymerase</keyword>
<keyword evidence="3" id="KW-0235">DNA replication</keyword>
<dbReference type="InterPro" id="IPR005790">
    <property type="entry name" value="DNA_polIII_delta"/>
</dbReference>
<evidence type="ECO:0000313" key="6">
    <source>
        <dbReference type="Proteomes" id="UP000320078"/>
    </source>
</evidence>
<dbReference type="GO" id="GO:0003677">
    <property type="term" value="F:DNA binding"/>
    <property type="evidence" value="ECO:0007669"/>
    <property type="project" value="InterPro"/>
</dbReference>
<gene>
    <name evidence="5" type="primary">holA</name>
    <name evidence="5" type="ORF">MDPP_001552</name>
</gene>
<proteinExistence type="predicted"/>
<dbReference type="PANTHER" id="PTHR34388:SF1">
    <property type="entry name" value="DNA POLYMERASE III SUBUNIT DELTA"/>
    <property type="match status" value="1"/>
</dbReference>
<dbReference type="NCBIfam" id="TIGR01128">
    <property type="entry name" value="holA"/>
    <property type="match status" value="1"/>
</dbReference>
<comment type="caution">
    <text evidence="5">The sequence shown here is derived from an EMBL/GenBank/DDBJ whole genome shotgun (WGS) entry which is preliminary data.</text>
</comment>
<dbReference type="InterPro" id="IPR027417">
    <property type="entry name" value="P-loop_NTPase"/>
</dbReference>
<dbReference type="GO" id="GO:0003887">
    <property type="term" value="F:DNA-directed DNA polymerase activity"/>
    <property type="evidence" value="ECO:0007669"/>
    <property type="project" value="UniProtKB-KW"/>
</dbReference>
<evidence type="ECO:0000313" key="5">
    <source>
        <dbReference type="EMBL" id="TVY12155.1"/>
    </source>
</evidence>
<evidence type="ECO:0000256" key="2">
    <source>
        <dbReference type="ARBA" id="ARBA00022695"/>
    </source>
</evidence>
<sequence>MKINNLNLLIYYQTFSLNEKKKKIKNFCKENNYHFLNYKITKENYIKKIQNIKEELYTNSFFYDKKLIFIENISLLFLQKKINLSFLKNYFLNPREDIFFYLLEEKNDLSLDLVEKLKKSFKNFDIKIFEKIEGKQLFNYILKIFEKDNFHINHNIINKLIEQTNGDLYLLHEEIKKIKLYFLKNKKIENEKIIEQIIYKKERNIFKIINSIINSENYINSFKIIKENKDDIPNLIYQMVYQLHKIIMIRFYIKEKINDFKISNSLKCSLSQTRFLIKENKFLDEIKINNLFLFFLNLHYQIKKGSKNYINNLEIFLIKQINILIKNHQ</sequence>
<dbReference type="AlphaFoldDB" id="A0A559KJ41"/>
<evidence type="ECO:0000256" key="4">
    <source>
        <dbReference type="ARBA" id="ARBA00022932"/>
    </source>
</evidence>
<dbReference type="Proteomes" id="UP000320078">
    <property type="component" value="Unassembled WGS sequence"/>
</dbReference>
<reference evidence="5 6" key="1">
    <citation type="submission" date="2019-06" db="EMBL/GenBank/DDBJ databases">
        <title>Draft Genome Sequence of Candidatus Phytoplasma pini-Related Strain MDPP: A Resource for Comparative Genomics of Gymnosperm-infecting Phytoplasmas.</title>
        <authorList>
            <person name="Cai W."/>
            <person name="Costanzo S."/>
            <person name="Shao J."/>
            <person name="Zhao Y."/>
            <person name="Davis R."/>
        </authorList>
    </citation>
    <scope>NUCLEOTIDE SEQUENCE [LARGE SCALE GENOMIC DNA]</scope>
    <source>
        <strain evidence="5 6">MDPP</strain>
    </source>
</reference>
<dbReference type="GO" id="GO:0006261">
    <property type="term" value="P:DNA-templated DNA replication"/>
    <property type="evidence" value="ECO:0007669"/>
    <property type="project" value="TreeGrafter"/>
</dbReference>
<name>A0A559KJ41_9MOLU</name>
<organism evidence="5 6">
    <name type="scientific">Candidatus Phytoplasma pini</name>
    <dbReference type="NCBI Taxonomy" id="267362"/>
    <lineage>
        <taxon>Bacteria</taxon>
        <taxon>Bacillati</taxon>
        <taxon>Mycoplasmatota</taxon>
        <taxon>Mollicutes</taxon>
        <taxon>Acholeplasmatales</taxon>
        <taxon>Acholeplasmataceae</taxon>
        <taxon>Candidatus Phytoplasma</taxon>
    </lineage>
</organism>
<evidence type="ECO:0000256" key="1">
    <source>
        <dbReference type="ARBA" id="ARBA00022679"/>
    </source>
</evidence>
<dbReference type="PANTHER" id="PTHR34388">
    <property type="entry name" value="DNA POLYMERASE III SUBUNIT DELTA"/>
    <property type="match status" value="1"/>
</dbReference>
<keyword evidence="1" id="KW-0808">Transferase</keyword>
<dbReference type="Gene3D" id="1.20.272.10">
    <property type="match status" value="1"/>
</dbReference>
<accession>A0A559KJ41</accession>
<protein>
    <submittedName>
        <fullName evidence="5">DNA polymerase III, delta subunit</fullName>
    </submittedName>
</protein>
<keyword evidence="6" id="KW-1185">Reference proteome</keyword>
<dbReference type="OrthoDB" id="385754at2"/>
<dbReference type="GO" id="GO:0009360">
    <property type="term" value="C:DNA polymerase III complex"/>
    <property type="evidence" value="ECO:0007669"/>
    <property type="project" value="TreeGrafter"/>
</dbReference>